<evidence type="ECO:0000256" key="2">
    <source>
        <dbReference type="ARBA" id="ARBA00010274"/>
    </source>
</evidence>
<dbReference type="OrthoDB" id="6373236at2759"/>
<dbReference type="GO" id="GO:0005654">
    <property type="term" value="C:nucleoplasm"/>
    <property type="evidence" value="ECO:0007669"/>
    <property type="project" value="UniProtKB-SubCell"/>
</dbReference>
<dbReference type="Proteomes" id="UP001652660">
    <property type="component" value="Chromosome 1e"/>
</dbReference>
<dbReference type="GO" id="GO:0051726">
    <property type="term" value="P:regulation of cell cycle"/>
    <property type="evidence" value="ECO:0007669"/>
    <property type="project" value="InterPro"/>
</dbReference>
<evidence type="ECO:0000256" key="1">
    <source>
        <dbReference type="ARBA" id="ARBA00004642"/>
    </source>
</evidence>
<dbReference type="RefSeq" id="XP_027093562.2">
    <property type="nucleotide sequence ID" value="XM_027237761.2"/>
</dbReference>
<feature type="region of interest" description="Disordered" evidence="5">
    <location>
        <begin position="35"/>
        <end position="57"/>
    </location>
</feature>
<keyword evidence="4" id="KW-0131">Cell cycle</keyword>
<dbReference type="InterPro" id="IPR003175">
    <property type="entry name" value="CDI_dom"/>
</dbReference>
<feature type="region of interest" description="Disordered" evidence="5">
    <location>
        <begin position="69"/>
        <end position="122"/>
    </location>
</feature>
<dbReference type="GO" id="GO:0004861">
    <property type="term" value="F:cyclin-dependent protein serine/threonine kinase inhibitor activity"/>
    <property type="evidence" value="ECO:0007669"/>
    <property type="project" value="InterPro"/>
</dbReference>
<sequence>MGKYMRKAKITADVAVMEVSQSTLGVRTRAKTLALQRLQSSSSTTPPSPSSNFPDSSCYLQLRSRRLEKPSLLRPQPHRQPIPPPKDASPTQSQPRPGSTSNSRLRVTNSAHSGSLGSDPVTRTKNLQEGCFLVSRVAEQVGLDFDLGVEASFGENNLDFEPRESRSTRESTPCSLIRGVDVATPGSSTRQKTANAVNRRGAILDNVPSASEIEEFFASADQCQRRQFIEKYNFDVVNDFPLPGRYEWVKVSR</sequence>
<protein>
    <submittedName>
        <fullName evidence="8">Cyclin-dependent kinase inhibitor 3 isoform X1</fullName>
    </submittedName>
</protein>
<evidence type="ECO:0000256" key="4">
    <source>
        <dbReference type="ARBA" id="ARBA00023306"/>
    </source>
</evidence>
<dbReference type="InterPro" id="IPR044275">
    <property type="entry name" value="KRP"/>
</dbReference>
<evidence type="ECO:0000256" key="3">
    <source>
        <dbReference type="ARBA" id="ARBA00023013"/>
    </source>
</evidence>
<dbReference type="PIRSF" id="PIRSF017811">
    <property type="entry name" value="CDK_inhib_pln"/>
    <property type="match status" value="1"/>
</dbReference>
<accession>A0A6P6UV77</accession>
<dbReference type="Pfam" id="PF02234">
    <property type="entry name" value="CDI"/>
    <property type="match status" value="1"/>
</dbReference>
<dbReference type="PANTHER" id="PTHR46776">
    <property type="entry name" value="CYCLIN-DEPENDENT KINASE INHIBITOR 4-RELATED"/>
    <property type="match status" value="1"/>
</dbReference>
<feature type="domain" description="Cyclin-dependent kinase inhibitor" evidence="6">
    <location>
        <begin position="208"/>
        <end position="251"/>
    </location>
</feature>
<evidence type="ECO:0000313" key="8">
    <source>
        <dbReference type="RefSeq" id="XP_027093562.2"/>
    </source>
</evidence>
<evidence type="ECO:0000256" key="5">
    <source>
        <dbReference type="SAM" id="MobiDB-lite"/>
    </source>
</evidence>
<reference evidence="7" key="1">
    <citation type="journal article" date="2025" name="Foods">
        <title>Unveiling the Microbial Signatures of Arabica Coffee Cherries: Insights into Ripeness Specific Diversity, Functional Traits, and Implications for Quality and Safety.</title>
        <authorList>
            <consortium name="RefSeq"/>
            <person name="Tenea G.N."/>
            <person name="Cifuentes V."/>
            <person name="Reyes P."/>
            <person name="Cevallos-Vallejos M."/>
        </authorList>
    </citation>
    <scope>NUCLEOTIDE SEQUENCE [LARGE SCALE GENOMIC DNA]</scope>
</reference>
<dbReference type="Gene3D" id="4.10.365.10">
    <property type="entry name" value="p27"/>
    <property type="match status" value="1"/>
</dbReference>
<reference evidence="8" key="2">
    <citation type="submission" date="2025-08" db="UniProtKB">
        <authorList>
            <consortium name="RefSeq"/>
        </authorList>
    </citation>
    <scope>IDENTIFICATION</scope>
    <source>
        <tissue evidence="8">Leaves</tissue>
    </source>
</reference>
<comment type="similarity">
    <text evidence="2">Belongs to the CDI family. ICK/KRP subfamily.</text>
</comment>
<name>A0A6P6UV77_COFAR</name>
<keyword evidence="3 8" id="KW-0649">Protein kinase inhibitor</keyword>
<dbReference type="InterPro" id="IPR044898">
    <property type="entry name" value="CDI_dom_sf"/>
</dbReference>
<feature type="compositionally biased region" description="Pro residues" evidence="5">
    <location>
        <begin position="78"/>
        <end position="87"/>
    </location>
</feature>
<feature type="compositionally biased region" description="Low complexity" evidence="5">
    <location>
        <begin position="40"/>
        <end position="57"/>
    </location>
</feature>
<organism evidence="7 8">
    <name type="scientific">Coffea arabica</name>
    <name type="common">Arabian coffee</name>
    <dbReference type="NCBI Taxonomy" id="13443"/>
    <lineage>
        <taxon>Eukaryota</taxon>
        <taxon>Viridiplantae</taxon>
        <taxon>Streptophyta</taxon>
        <taxon>Embryophyta</taxon>
        <taxon>Tracheophyta</taxon>
        <taxon>Spermatophyta</taxon>
        <taxon>Magnoliopsida</taxon>
        <taxon>eudicotyledons</taxon>
        <taxon>Gunneridae</taxon>
        <taxon>Pentapetalae</taxon>
        <taxon>asterids</taxon>
        <taxon>lamiids</taxon>
        <taxon>Gentianales</taxon>
        <taxon>Rubiaceae</taxon>
        <taxon>Ixoroideae</taxon>
        <taxon>Gardenieae complex</taxon>
        <taxon>Bertiereae - Coffeeae clade</taxon>
        <taxon>Coffeeae</taxon>
        <taxon>Coffea</taxon>
    </lineage>
</organism>
<gene>
    <name evidence="8" type="primary">LOC113713959</name>
</gene>
<evidence type="ECO:0000259" key="6">
    <source>
        <dbReference type="Pfam" id="PF02234"/>
    </source>
</evidence>
<comment type="subcellular location">
    <subcellularLocation>
        <location evidence="1">Nucleus</location>
        <location evidence="1">Nucleoplasm</location>
    </subcellularLocation>
</comment>
<dbReference type="AlphaFoldDB" id="A0A6P6UV77"/>
<evidence type="ECO:0000313" key="7">
    <source>
        <dbReference type="Proteomes" id="UP001652660"/>
    </source>
</evidence>
<keyword evidence="7" id="KW-1185">Reference proteome</keyword>
<dbReference type="GeneID" id="113713959"/>
<feature type="compositionally biased region" description="Polar residues" evidence="5">
    <location>
        <begin position="89"/>
        <end position="122"/>
    </location>
</feature>
<proteinExistence type="inferred from homology"/>